<organism evidence="3 4">
    <name type="scientific">Lentibacillus halophilus</name>
    <dbReference type="NCBI Taxonomy" id="295065"/>
    <lineage>
        <taxon>Bacteria</taxon>
        <taxon>Bacillati</taxon>
        <taxon>Bacillota</taxon>
        <taxon>Bacilli</taxon>
        <taxon>Bacillales</taxon>
        <taxon>Bacillaceae</taxon>
        <taxon>Lentibacillus</taxon>
    </lineage>
</organism>
<protein>
    <recommendedName>
        <fullName evidence="2">ABC-type glycine betaine transport system substrate-binding domain-containing protein</fullName>
    </recommendedName>
</protein>
<evidence type="ECO:0000313" key="3">
    <source>
        <dbReference type="EMBL" id="GAA0433485.1"/>
    </source>
</evidence>
<feature type="domain" description="ABC-type glycine betaine transport system substrate-binding" evidence="2">
    <location>
        <begin position="32"/>
        <end position="299"/>
    </location>
</feature>
<dbReference type="EMBL" id="BAAADM010000016">
    <property type="protein sequence ID" value="GAA0433485.1"/>
    <property type="molecule type" value="Genomic_DNA"/>
</dbReference>
<name>A0ABP3IYT6_9BACI</name>
<dbReference type="Gene3D" id="3.40.190.10">
    <property type="entry name" value="Periplasmic binding protein-like II"/>
    <property type="match status" value="1"/>
</dbReference>
<dbReference type="PROSITE" id="PS51257">
    <property type="entry name" value="PROKAR_LIPOPROTEIN"/>
    <property type="match status" value="1"/>
</dbReference>
<accession>A0ABP3IYT6</accession>
<sequence>MKKLLILILSCTFITGMLAACGSSSASGDDDKEVTIGSKNYTEQFLLSKITALYLEDNGFKVKEKSNLGSSALRKALLNKQVDFTWDYTGTGLVNYLKKEPISDPQKSFETVKKIDKKKNDINWINMSGVNNTYAIAMQQKKADELGIESLSDLAEYINKNPNKIQLATDTETANRSDGIKGLEKSYEFEFGSENMKLMKDGLQYGAIEKGEVNAVKVNTTDPQIKDQNLVVLKDDKSFFPSYRAAVSIHQDVLDKYPKLKDLTADLANKLDAEIIVKLSYQVDIKGKQVKNVAKKWLKDNDMLGD</sequence>
<dbReference type="InterPro" id="IPR007210">
    <property type="entry name" value="ABC_Gly_betaine_transp_sub-bd"/>
</dbReference>
<proteinExistence type="predicted"/>
<reference evidence="4" key="1">
    <citation type="journal article" date="2019" name="Int. J. Syst. Evol. Microbiol.">
        <title>The Global Catalogue of Microorganisms (GCM) 10K type strain sequencing project: providing services to taxonomists for standard genome sequencing and annotation.</title>
        <authorList>
            <consortium name="The Broad Institute Genomics Platform"/>
            <consortium name="The Broad Institute Genome Sequencing Center for Infectious Disease"/>
            <person name="Wu L."/>
            <person name="Ma J."/>
        </authorList>
    </citation>
    <scope>NUCLEOTIDE SEQUENCE [LARGE SCALE GENOMIC DNA]</scope>
    <source>
        <strain evidence="4">JCM 12149</strain>
    </source>
</reference>
<keyword evidence="1" id="KW-0732">Signal</keyword>
<dbReference type="Proteomes" id="UP001501459">
    <property type="component" value="Unassembled WGS sequence"/>
</dbReference>
<evidence type="ECO:0000259" key="2">
    <source>
        <dbReference type="Pfam" id="PF04069"/>
    </source>
</evidence>
<evidence type="ECO:0000313" key="4">
    <source>
        <dbReference type="Proteomes" id="UP001501459"/>
    </source>
</evidence>
<feature type="signal peptide" evidence="1">
    <location>
        <begin position="1"/>
        <end position="19"/>
    </location>
</feature>
<comment type="caution">
    <text evidence="3">The sequence shown here is derived from an EMBL/GenBank/DDBJ whole genome shotgun (WGS) entry which is preliminary data.</text>
</comment>
<dbReference type="Gene3D" id="3.40.190.120">
    <property type="entry name" value="Osmoprotection protein (prox), domain 2"/>
    <property type="match status" value="1"/>
</dbReference>
<feature type="chain" id="PRO_5046727236" description="ABC-type glycine betaine transport system substrate-binding domain-containing protein" evidence="1">
    <location>
        <begin position="20"/>
        <end position="306"/>
    </location>
</feature>
<dbReference type="SUPFAM" id="SSF53850">
    <property type="entry name" value="Periplasmic binding protein-like II"/>
    <property type="match status" value="1"/>
</dbReference>
<gene>
    <name evidence="3" type="ORF">GCM10008983_07650</name>
</gene>
<evidence type="ECO:0000256" key="1">
    <source>
        <dbReference type="SAM" id="SignalP"/>
    </source>
</evidence>
<keyword evidence="4" id="KW-1185">Reference proteome</keyword>
<dbReference type="Pfam" id="PF04069">
    <property type="entry name" value="OpuAC"/>
    <property type="match status" value="1"/>
</dbReference>
<dbReference type="RefSeq" id="WP_343751296.1">
    <property type="nucleotide sequence ID" value="NZ_BAAADM010000016.1"/>
</dbReference>